<evidence type="ECO:0000313" key="3">
    <source>
        <dbReference type="EMBL" id="SFK20464.1"/>
    </source>
</evidence>
<evidence type="ECO:0000313" key="4">
    <source>
        <dbReference type="Proteomes" id="UP000199473"/>
    </source>
</evidence>
<proteinExistence type="predicted"/>
<dbReference type="Proteomes" id="UP000199473">
    <property type="component" value="Unassembled WGS sequence"/>
</dbReference>
<dbReference type="OrthoDB" id="7376574at2"/>
<protein>
    <recommendedName>
        <fullName evidence="5">LytR cell envelope-related transcriptional attenuator</fullName>
    </recommendedName>
</protein>
<reference evidence="3 4" key="1">
    <citation type="submission" date="2016-10" db="EMBL/GenBank/DDBJ databases">
        <authorList>
            <person name="de Groot N.N."/>
        </authorList>
    </citation>
    <scope>NUCLEOTIDE SEQUENCE [LARGE SCALE GENOMIC DNA]</scope>
    <source>
        <strain evidence="3 4">DSM 19981</strain>
    </source>
</reference>
<keyword evidence="4" id="KW-1185">Reference proteome</keyword>
<gene>
    <name evidence="3" type="ORF">SAMN02745775_101445</name>
</gene>
<keyword evidence="2" id="KW-0812">Transmembrane</keyword>
<organism evidence="3 4">
    <name type="scientific">Falsiroseomonas stagni DSM 19981</name>
    <dbReference type="NCBI Taxonomy" id="1123062"/>
    <lineage>
        <taxon>Bacteria</taxon>
        <taxon>Pseudomonadati</taxon>
        <taxon>Pseudomonadota</taxon>
        <taxon>Alphaproteobacteria</taxon>
        <taxon>Acetobacterales</taxon>
        <taxon>Roseomonadaceae</taxon>
        <taxon>Falsiroseomonas</taxon>
    </lineage>
</organism>
<evidence type="ECO:0000256" key="2">
    <source>
        <dbReference type="SAM" id="Phobius"/>
    </source>
</evidence>
<dbReference type="RefSeq" id="WP_092954855.1">
    <property type="nucleotide sequence ID" value="NZ_FOSQ01000001.1"/>
</dbReference>
<evidence type="ECO:0008006" key="5">
    <source>
        <dbReference type="Google" id="ProtNLM"/>
    </source>
</evidence>
<evidence type="ECO:0000256" key="1">
    <source>
        <dbReference type="SAM" id="MobiDB-lite"/>
    </source>
</evidence>
<name>A0A1I3XLM2_9PROT</name>
<feature type="transmembrane region" description="Helical" evidence="2">
    <location>
        <begin position="21"/>
        <end position="41"/>
    </location>
</feature>
<sequence length="239" mass="24952">MREGGGGQQAGRRGGATPWRRLPWIGAGILALVIGAALFAADGAPPSSRLAGAGMVPLSPPPASAAWTPPLAAPPRAEEVAAEEARLAALRDIRAALERDIATLRAELDAAQRALPARKTTPVEPAGPAPPQLARLAPAPAPVERPLRIVLHHRTASAQGASAAEEVAGRLREAGLEVQATRTAPFVPSTPVVRYFHEEDQAAAARIAGRLGRGWAIQDFRAYQPQPSPQTIEVWIPGG</sequence>
<accession>A0A1I3XLM2</accession>
<dbReference type="EMBL" id="FOSQ01000001">
    <property type="protein sequence ID" value="SFK20464.1"/>
    <property type="molecule type" value="Genomic_DNA"/>
</dbReference>
<keyword evidence="2" id="KW-1133">Transmembrane helix</keyword>
<keyword evidence="2" id="KW-0472">Membrane</keyword>
<feature type="region of interest" description="Disordered" evidence="1">
    <location>
        <begin position="113"/>
        <end position="133"/>
    </location>
</feature>
<dbReference type="AlphaFoldDB" id="A0A1I3XLM2"/>